<name>A0A2A2I9T0_9BACI</name>
<dbReference type="RefSeq" id="WP_095657293.1">
    <property type="nucleotide sequence ID" value="NZ_NPOA01000018.1"/>
</dbReference>
<accession>A0A2A2I9T0</accession>
<protein>
    <submittedName>
        <fullName evidence="1">Uncharacterized protein</fullName>
    </submittedName>
</protein>
<dbReference type="Proteomes" id="UP000218887">
    <property type="component" value="Unassembled WGS sequence"/>
</dbReference>
<evidence type="ECO:0000313" key="2">
    <source>
        <dbReference type="Proteomes" id="UP000218887"/>
    </source>
</evidence>
<keyword evidence="2" id="KW-1185">Reference proteome</keyword>
<evidence type="ECO:0000313" key="1">
    <source>
        <dbReference type="EMBL" id="PAV27813.1"/>
    </source>
</evidence>
<reference evidence="1 2" key="1">
    <citation type="submission" date="2017-08" db="EMBL/GenBank/DDBJ databases">
        <title>Virgibacillus indicus sp. nov. and Virgibacillus profoundi sp. nov, two moderately halophilic bacteria isolated from marine sediment by using the Microfluidic Streak Plate.</title>
        <authorList>
            <person name="Xu B."/>
            <person name="Hu B."/>
            <person name="Wang J."/>
            <person name="Zhu Y."/>
            <person name="Huang L."/>
            <person name="Du W."/>
            <person name="Huang Y."/>
        </authorList>
    </citation>
    <scope>NUCLEOTIDE SEQUENCE [LARGE SCALE GENOMIC DNA]</scope>
    <source>
        <strain evidence="1 2">IO3-P3-H5</strain>
    </source>
</reference>
<gene>
    <name evidence="1" type="ORF">CIL05_19890</name>
</gene>
<dbReference type="OrthoDB" id="2990272at2"/>
<dbReference type="EMBL" id="NPOA01000018">
    <property type="protein sequence ID" value="PAV27813.1"/>
    <property type="molecule type" value="Genomic_DNA"/>
</dbReference>
<proteinExistence type="predicted"/>
<dbReference type="AlphaFoldDB" id="A0A2A2I9T0"/>
<sequence length="146" mass="16316">MHIVGCTEISPSEASEQYKKEADGAKSTINKNGLIKMTESINKSKADIRAKTEDLPVTSNFINSNSRPNGKKGTESRQLYSIASFVELYEDNIVNNDSQFVVISKSKISLNELFVKSQNFCFPYNEVRIFFGKALIETASFGENML</sequence>
<comment type="caution">
    <text evidence="1">The sequence shown here is derived from an EMBL/GenBank/DDBJ whole genome shotgun (WGS) entry which is preliminary data.</text>
</comment>
<organism evidence="1 2">
    <name type="scientific">Virgibacillus profundi</name>
    <dbReference type="NCBI Taxonomy" id="2024555"/>
    <lineage>
        <taxon>Bacteria</taxon>
        <taxon>Bacillati</taxon>
        <taxon>Bacillota</taxon>
        <taxon>Bacilli</taxon>
        <taxon>Bacillales</taxon>
        <taxon>Bacillaceae</taxon>
        <taxon>Virgibacillus</taxon>
    </lineage>
</organism>